<evidence type="ECO:0000256" key="1">
    <source>
        <dbReference type="ARBA" id="ARBA00004123"/>
    </source>
</evidence>
<dbReference type="PANTHER" id="PTHR13454">
    <property type="entry name" value="PROTEIN MCM10 HOMOLOG"/>
    <property type="match status" value="1"/>
</dbReference>
<feature type="region of interest" description="Disordered" evidence="9">
    <location>
        <begin position="350"/>
        <end position="402"/>
    </location>
</feature>
<evidence type="ECO:0000256" key="3">
    <source>
        <dbReference type="ARBA" id="ARBA00017770"/>
    </source>
</evidence>
<evidence type="ECO:0000256" key="7">
    <source>
        <dbReference type="ARBA" id="ARBA00022833"/>
    </source>
</evidence>
<accession>A0ABP0LNQ9</accession>
<keyword evidence="8" id="KW-0539">Nucleus</keyword>
<evidence type="ECO:0000256" key="9">
    <source>
        <dbReference type="SAM" id="MobiDB-lite"/>
    </source>
</evidence>
<feature type="region of interest" description="Disordered" evidence="9">
    <location>
        <begin position="246"/>
        <end position="298"/>
    </location>
</feature>
<dbReference type="EMBL" id="CAXAMN010013447">
    <property type="protein sequence ID" value="CAK9040842.1"/>
    <property type="molecule type" value="Genomic_DNA"/>
</dbReference>
<keyword evidence="6" id="KW-0863">Zinc-finger</keyword>
<evidence type="ECO:0000256" key="4">
    <source>
        <dbReference type="ARBA" id="ARBA00022705"/>
    </source>
</evidence>
<dbReference type="Pfam" id="PF22379">
    <property type="entry name" value="OB_MCM10"/>
    <property type="match status" value="1"/>
</dbReference>
<keyword evidence="12" id="KW-1185">Reference proteome</keyword>
<keyword evidence="7" id="KW-0862">Zinc</keyword>
<organism evidence="11 12">
    <name type="scientific">Durusdinium trenchii</name>
    <dbReference type="NCBI Taxonomy" id="1381693"/>
    <lineage>
        <taxon>Eukaryota</taxon>
        <taxon>Sar</taxon>
        <taxon>Alveolata</taxon>
        <taxon>Dinophyceae</taxon>
        <taxon>Suessiales</taxon>
        <taxon>Symbiodiniaceae</taxon>
        <taxon>Durusdinium</taxon>
    </lineage>
</organism>
<sequence>MTAAVETEKYSGLKITGRTISARRWDELMAGKRYVSFSALGTSEQNRSCVCVGVLYDRGAAKTSSTGGRFVHWSFTDFAAGKPCVMRLMLCGEAFQAWEDLANTVHYGALVAMLNPAPMAPTERCRAGAGGSWVAAKVTHSTQLVLLGQFPSLGYCSSRKKDGQPCSMPCDKEKTGGKLVCFYHTMHQEAQKVRILAGLNKSPSGATDSSVTSGLVIPNQRGATMSHRATIGDRADPAMVRLLGALPRPPTREGKTTGTFKANSAGAPSATKPTARPAGSPVLAPPTIRGGREDDTPAVLPEGAQQAQQVLSAAEKKILAMFPEGLPMVDPNRPMESRLHLEALKASHVGARPPATVHHTPTPLAKAESTSRGAAPRQKRRGTTSDTGDGLPKTKTTSGASFQKLESALGRKAATFLSAGSDPRKDLVRQQSSRFQSAVEEERAAKRMRRLCELEQLDFAQEQMEELKSMKVKAFRCKSCYITFDQGSRQRLWCQEQGHELISVEATKTRWECRSCRASEEVLGRQLPKGCARCGADTWKQVSLRKLRRRAPMERELLLPRGEELPFLNSIHIPELQGARAWKPSKEAADDYEGL</sequence>
<dbReference type="InterPro" id="IPR015408">
    <property type="entry name" value="Znf_Mcm10/DnaG"/>
</dbReference>
<evidence type="ECO:0000256" key="6">
    <source>
        <dbReference type="ARBA" id="ARBA00022771"/>
    </source>
</evidence>
<reference evidence="11 12" key="1">
    <citation type="submission" date="2024-02" db="EMBL/GenBank/DDBJ databases">
        <authorList>
            <person name="Chen Y."/>
            <person name="Shah S."/>
            <person name="Dougan E. K."/>
            <person name="Thang M."/>
            <person name="Chan C."/>
        </authorList>
    </citation>
    <scope>NUCLEOTIDE SEQUENCE [LARGE SCALE GENOMIC DNA]</scope>
</reference>
<evidence type="ECO:0000256" key="8">
    <source>
        <dbReference type="ARBA" id="ARBA00023242"/>
    </source>
</evidence>
<evidence type="ECO:0000313" key="11">
    <source>
        <dbReference type="EMBL" id="CAK9040842.1"/>
    </source>
</evidence>
<evidence type="ECO:0000313" key="12">
    <source>
        <dbReference type="Proteomes" id="UP001642484"/>
    </source>
</evidence>
<dbReference type="Proteomes" id="UP001642484">
    <property type="component" value="Unassembled WGS sequence"/>
</dbReference>
<comment type="similarity">
    <text evidence="2">Belongs to the MCM10 family.</text>
</comment>
<name>A0ABP0LNQ9_9DINO</name>
<feature type="domain" description="Replication factor Mcm10 C-terminal" evidence="10">
    <location>
        <begin position="188"/>
        <end position="570"/>
    </location>
</feature>
<dbReference type="InterPro" id="IPR040184">
    <property type="entry name" value="Mcm10"/>
</dbReference>
<dbReference type="Pfam" id="PF09332">
    <property type="entry name" value="Mcm10"/>
    <property type="match status" value="1"/>
</dbReference>
<protein>
    <recommendedName>
        <fullName evidence="3">Protein MCM10 homolog</fullName>
    </recommendedName>
</protein>
<proteinExistence type="inferred from homology"/>
<dbReference type="Gene3D" id="2.40.50.140">
    <property type="entry name" value="Nucleic acid-binding proteins"/>
    <property type="match status" value="1"/>
</dbReference>
<dbReference type="InterPro" id="IPR055065">
    <property type="entry name" value="OB_MCM10"/>
</dbReference>
<dbReference type="InterPro" id="IPR015411">
    <property type="entry name" value="Rep_factor_Mcm10_C"/>
</dbReference>
<dbReference type="SMART" id="SM01280">
    <property type="entry name" value="Mcm10"/>
    <property type="match status" value="1"/>
</dbReference>
<dbReference type="InterPro" id="IPR056791">
    <property type="entry name" value="Znf_Mcm10_C"/>
</dbReference>
<evidence type="ECO:0000256" key="2">
    <source>
        <dbReference type="ARBA" id="ARBA00009679"/>
    </source>
</evidence>
<evidence type="ECO:0000256" key="5">
    <source>
        <dbReference type="ARBA" id="ARBA00022723"/>
    </source>
</evidence>
<comment type="caution">
    <text evidence="11">The sequence shown here is derived from an EMBL/GenBank/DDBJ whole genome shotgun (WGS) entry which is preliminary data.</text>
</comment>
<keyword evidence="4" id="KW-0235">DNA replication</keyword>
<dbReference type="InterPro" id="IPR012340">
    <property type="entry name" value="NA-bd_OB-fold"/>
</dbReference>
<gene>
    <name evidence="11" type="ORF">CCMP2556_LOCUS21951</name>
</gene>
<comment type="subcellular location">
    <subcellularLocation>
        <location evidence="1">Nucleus</location>
    </subcellularLocation>
</comment>
<dbReference type="Pfam" id="PF09329">
    <property type="entry name" value="zf-primase"/>
    <property type="match status" value="1"/>
</dbReference>
<keyword evidence="5" id="KW-0479">Metal-binding</keyword>
<evidence type="ECO:0000259" key="10">
    <source>
        <dbReference type="SMART" id="SM01280"/>
    </source>
</evidence>
<dbReference type="PANTHER" id="PTHR13454:SF11">
    <property type="entry name" value="PROTEIN MCM10 HOMOLOG"/>
    <property type="match status" value="1"/>
</dbReference>